<evidence type="ECO:0000256" key="1">
    <source>
        <dbReference type="ARBA" id="ARBA00023002"/>
    </source>
</evidence>
<proteinExistence type="predicted"/>
<dbReference type="GO" id="GO:0016491">
    <property type="term" value="F:oxidoreductase activity"/>
    <property type="evidence" value="ECO:0007669"/>
    <property type="project" value="UniProtKB-KW"/>
</dbReference>
<sequence length="84" mass="9463">MPWKALPYPDRARKQTLSEKFNVTGIPCLIVLSSTCEVLTSEGVAEISASGADAIRRWSQGKVFRSNIKYSVTWKMILHCKQFS</sequence>
<evidence type="ECO:0000313" key="6">
    <source>
        <dbReference type="Proteomes" id="UP000663877"/>
    </source>
</evidence>
<dbReference type="PANTHER" id="PTHR13871:SF96">
    <property type="entry name" value="THIOREDOXIN DOMAIN-CONTAINING PROTEIN"/>
    <property type="match status" value="1"/>
</dbReference>
<dbReference type="InterPro" id="IPR052259">
    <property type="entry name" value="Nucleoredoxin-like"/>
</dbReference>
<dbReference type="Proteomes" id="UP000663832">
    <property type="component" value="Unassembled WGS sequence"/>
</dbReference>
<dbReference type="OrthoDB" id="189920at2759"/>
<gene>
    <name evidence="3" type="ORF">BJG266_LOCUS48197</name>
    <name evidence="4" type="ORF">QVE165_LOCUS65254</name>
</gene>
<organism evidence="3 6">
    <name type="scientific">Adineta steineri</name>
    <dbReference type="NCBI Taxonomy" id="433720"/>
    <lineage>
        <taxon>Eukaryota</taxon>
        <taxon>Metazoa</taxon>
        <taxon>Spiralia</taxon>
        <taxon>Gnathifera</taxon>
        <taxon>Rotifera</taxon>
        <taxon>Eurotatoria</taxon>
        <taxon>Bdelloidea</taxon>
        <taxon>Adinetida</taxon>
        <taxon>Adinetidae</taxon>
        <taxon>Adineta</taxon>
    </lineage>
</organism>
<reference evidence="3" key="1">
    <citation type="submission" date="2021-02" db="EMBL/GenBank/DDBJ databases">
        <authorList>
            <person name="Nowell W R."/>
        </authorList>
    </citation>
    <scope>NUCLEOTIDE SEQUENCE</scope>
</reference>
<dbReference type="EMBL" id="CAJNOM010006613">
    <property type="protein sequence ID" value="CAF1671253.1"/>
    <property type="molecule type" value="Genomic_DNA"/>
</dbReference>
<keyword evidence="5" id="KW-1185">Reference proteome</keyword>
<dbReference type="Gene3D" id="3.40.30.10">
    <property type="entry name" value="Glutaredoxin"/>
    <property type="match status" value="1"/>
</dbReference>
<protein>
    <recommendedName>
        <fullName evidence="7">Thioredoxin-like protein</fullName>
    </recommendedName>
</protein>
<dbReference type="PANTHER" id="PTHR13871">
    <property type="entry name" value="THIOREDOXIN"/>
    <property type="match status" value="1"/>
</dbReference>
<dbReference type="EMBL" id="CAJNOI010006197">
    <property type="protein sequence ID" value="CAF1575877.1"/>
    <property type="molecule type" value="Genomic_DNA"/>
</dbReference>
<evidence type="ECO:0000256" key="2">
    <source>
        <dbReference type="ARBA" id="ARBA00023027"/>
    </source>
</evidence>
<evidence type="ECO:0000313" key="5">
    <source>
        <dbReference type="Proteomes" id="UP000663832"/>
    </source>
</evidence>
<comment type="caution">
    <text evidence="3">The sequence shown here is derived from an EMBL/GenBank/DDBJ whole genome shotgun (WGS) entry which is preliminary data.</text>
</comment>
<keyword evidence="2" id="KW-0520">NAD</keyword>
<dbReference type="Proteomes" id="UP000663877">
    <property type="component" value="Unassembled WGS sequence"/>
</dbReference>
<evidence type="ECO:0000313" key="4">
    <source>
        <dbReference type="EMBL" id="CAF1671253.1"/>
    </source>
</evidence>
<name>A0A815YUG4_9BILA</name>
<evidence type="ECO:0000313" key="3">
    <source>
        <dbReference type="EMBL" id="CAF1575877.1"/>
    </source>
</evidence>
<keyword evidence="1" id="KW-0560">Oxidoreductase</keyword>
<dbReference type="AlphaFoldDB" id="A0A815YUG4"/>
<evidence type="ECO:0008006" key="7">
    <source>
        <dbReference type="Google" id="ProtNLM"/>
    </source>
</evidence>
<accession>A0A815YUG4</accession>